<organism evidence="2 3">
    <name type="scientific">Vreelandella arcis</name>
    <dbReference type="NCBI Taxonomy" id="416873"/>
    <lineage>
        <taxon>Bacteria</taxon>
        <taxon>Pseudomonadati</taxon>
        <taxon>Pseudomonadota</taxon>
        <taxon>Gammaproteobacteria</taxon>
        <taxon>Oceanospirillales</taxon>
        <taxon>Halomonadaceae</taxon>
        <taxon>Vreelandella</taxon>
    </lineage>
</organism>
<dbReference type="AlphaFoldDB" id="A0A1H0GYZ4"/>
<dbReference type="PANTHER" id="PTHR47515">
    <property type="entry name" value="LOW CALCIUM RESPONSE LOCUS PROTEIN T"/>
    <property type="match status" value="1"/>
</dbReference>
<keyword evidence="3" id="KW-1185">Reference proteome</keyword>
<dbReference type="Proteomes" id="UP000199677">
    <property type="component" value="Unassembled WGS sequence"/>
</dbReference>
<evidence type="ECO:0000313" key="3">
    <source>
        <dbReference type="Proteomes" id="UP000199677"/>
    </source>
</evidence>
<reference evidence="3" key="1">
    <citation type="submission" date="2016-10" db="EMBL/GenBank/DDBJ databases">
        <authorList>
            <person name="Varghese N."/>
            <person name="Submissions S."/>
        </authorList>
    </citation>
    <scope>NUCLEOTIDE SEQUENCE [LARGE SCALE GENOMIC DNA]</scope>
    <source>
        <strain evidence="3">CGMCC 1.6494</strain>
    </source>
</reference>
<accession>A0A1H0GYZ4</accession>
<dbReference type="GO" id="GO:0015074">
    <property type="term" value="P:DNA integration"/>
    <property type="evidence" value="ECO:0007669"/>
    <property type="project" value="InterPro"/>
</dbReference>
<evidence type="ECO:0000259" key="1">
    <source>
        <dbReference type="PROSITE" id="PS50994"/>
    </source>
</evidence>
<dbReference type="PROSITE" id="PS50994">
    <property type="entry name" value="INTEGRASE"/>
    <property type="match status" value="1"/>
</dbReference>
<evidence type="ECO:0000313" key="2">
    <source>
        <dbReference type="EMBL" id="SDO12080.1"/>
    </source>
</evidence>
<dbReference type="STRING" id="416873.SAMN04487951_11383"/>
<dbReference type="InterPro" id="IPR001584">
    <property type="entry name" value="Integrase_cat-core"/>
</dbReference>
<sequence length="67" mass="7394">MDFVFDRTADGRVIKSFTVVDDAPHEAVAIVPERAMGGLFLTRTLLDHLALHRGLPSAIRTDNGNEF</sequence>
<protein>
    <recommendedName>
        <fullName evidence="1">Integrase catalytic domain-containing protein</fullName>
    </recommendedName>
</protein>
<gene>
    <name evidence="2" type="ORF">SAMN04487951_11383</name>
</gene>
<dbReference type="SUPFAM" id="SSF53098">
    <property type="entry name" value="Ribonuclease H-like"/>
    <property type="match status" value="1"/>
</dbReference>
<proteinExistence type="predicted"/>
<name>A0A1H0GYZ4_9GAMM</name>
<dbReference type="EMBL" id="FNII01000013">
    <property type="protein sequence ID" value="SDO12080.1"/>
    <property type="molecule type" value="Genomic_DNA"/>
</dbReference>
<dbReference type="PANTHER" id="PTHR47515:SF1">
    <property type="entry name" value="BLR2054 PROTEIN"/>
    <property type="match status" value="1"/>
</dbReference>
<feature type="domain" description="Integrase catalytic" evidence="1">
    <location>
        <begin position="1"/>
        <end position="67"/>
    </location>
</feature>
<dbReference type="InterPro" id="IPR012337">
    <property type="entry name" value="RNaseH-like_sf"/>
</dbReference>